<dbReference type="InterPro" id="IPR045090">
    <property type="entry name" value="Pept_M3A_M3B"/>
</dbReference>
<comment type="similarity">
    <text evidence="1 9">Belongs to the peptidase M3 family.</text>
</comment>
<dbReference type="Gene3D" id="1.10.1370.10">
    <property type="entry name" value="Neurolysin, domain 3"/>
    <property type="match status" value="1"/>
</dbReference>
<dbReference type="EMBL" id="BDGG01000028">
    <property type="protein sequence ID" value="GAV09808.1"/>
    <property type="molecule type" value="Genomic_DNA"/>
</dbReference>
<dbReference type="InterPro" id="IPR045666">
    <property type="entry name" value="OpdA_N"/>
</dbReference>
<dbReference type="PANTHER" id="PTHR11804:SF83">
    <property type="entry name" value="LD37516P"/>
    <property type="match status" value="1"/>
</dbReference>
<comment type="caution">
    <text evidence="12">The sequence shown here is derived from an EMBL/GenBank/DDBJ whole genome shotgun (WGS) entry which is preliminary data.</text>
</comment>
<evidence type="ECO:0000256" key="8">
    <source>
        <dbReference type="ARBA" id="ARBA00026100"/>
    </source>
</evidence>
<dbReference type="SUPFAM" id="SSF55486">
    <property type="entry name" value="Metalloproteases ('zincins'), catalytic domain"/>
    <property type="match status" value="1"/>
</dbReference>
<evidence type="ECO:0000313" key="12">
    <source>
        <dbReference type="EMBL" id="GAV09808.1"/>
    </source>
</evidence>
<evidence type="ECO:0000313" key="13">
    <source>
        <dbReference type="Proteomes" id="UP000186922"/>
    </source>
</evidence>
<proteinExistence type="inferred from homology"/>
<dbReference type="Proteomes" id="UP000186922">
    <property type="component" value="Unassembled WGS sequence"/>
</dbReference>
<protein>
    <recommendedName>
        <fullName evidence="8">oligopeptidase A</fullName>
        <ecNumber evidence="8">3.4.24.70</ecNumber>
    </recommendedName>
</protein>
<feature type="domain" description="Peptidase M3A/M3B catalytic" evidence="10">
    <location>
        <begin position="270"/>
        <end position="719"/>
    </location>
</feature>
<evidence type="ECO:0000256" key="1">
    <source>
        <dbReference type="ARBA" id="ARBA00006040"/>
    </source>
</evidence>
<reference evidence="12 13" key="1">
    <citation type="journal article" date="2016" name="Nat. Commun.">
        <title>Extremotolerant tardigrade genome and improved radiotolerance of human cultured cells by tardigrade-unique protein.</title>
        <authorList>
            <person name="Hashimoto T."/>
            <person name="Horikawa D.D."/>
            <person name="Saito Y."/>
            <person name="Kuwahara H."/>
            <person name="Kozuka-Hata H."/>
            <person name="Shin-I T."/>
            <person name="Minakuchi Y."/>
            <person name="Ohishi K."/>
            <person name="Motoyama A."/>
            <person name="Aizu T."/>
            <person name="Enomoto A."/>
            <person name="Kondo K."/>
            <person name="Tanaka S."/>
            <person name="Hara Y."/>
            <person name="Koshikawa S."/>
            <person name="Sagara H."/>
            <person name="Miura T."/>
            <person name="Yokobori S."/>
            <person name="Miyagawa K."/>
            <person name="Suzuki Y."/>
            <person name="Kubo T."/>
            <person name="Oyama M."/>
            <person name="Kohara Y."/>
            <person name="Fujiyama A."/>
            <person name="Arakawa K."/>
            <person name="Katayama T."/>
            <person name="Toyoda A."/>
            <person name="Kunieda T."/>
        </authorList>
    </citation>
    <scope>NUCLEOTIDE SEQUENCE [LARGE SCALE GENOMIC DNA]</scope>
    <source>
        <strain evidence="12 13">YOKOZUNA-1</strain>
    </source>
</reference>
<comment type="cofactor">
    <cofactor evidence="9">
        <name>Zn(2+)</name>
        <dbReference type="ChEBI" id="CHEBI:29105"/>
    </cofactor>
    <text evidence="9">Binds 1 zinc ion.</text>
</comment>
<evidence type="ECO:0000256" key="5">
    <source>
        <dbReference type="ARBA" id="ARBA00022833"/>
    </source>
</evidence>
<evidence type="ECO:0000259" key="10">
    <source>
        <dbReference type="Pfam" id="PF01432"/>
    </source>
</evidence>
<dbReference type="EC" id="3.4.24.70" evidence="8"/>
<evidence type="ECO:0000256" key="2">
    <source>
        <dbReference type="ARBA" id="ARBA00022670"/>
    </source>
</evidence>
<dbReference type="GO" id="GO:0004222">
    <property type="term" value="F:metalloendopeptidase activity"/>
    <property type="evidence" value="ECO:0007669"/>
    <property type="project" value="UniProtKB-EC"/>
</dbReference>
<organism evidence="12 13">
    <name type="scientific">Ramazzottius varieornatus</name>
    <name type="common">Water bear</name>
    <name type="synonym">Tardigrade</name>
    <dbReference type="NCBI Taxonomy" id="947166"/>
    <lineage>
        <taxon>Eukaryota</taxon>
        <taxon>Metazoa</taxon>
        <taxon>Ecdysozoa</taxon>
        <taxon>Tardigrada</taxon>
        <taxon>Eutardigrada</taxon>
        <taxon>Parachela</taxon>
        <taxon>Hypsibioidea</taxon>
        <taxon>Ramazzottiidae</taxon>
        <taxon>Ramazzottius</taxon>
    </lineage>
</organism>
<keyword evidence="4 9" id="KW-0378">Hydrolase</keyword>
<dbReference type="InterPro" id="IPR024077">
    <property type="entry name" value="Neurolysin/TOP_dom2"/>
</dbReference>
<evidence type="ECO:0000256" key="3">
    <source>
        <dbReference type="ARBA" id="ARBA00022723"/>
    </source>
</evidence>
<dbReference type="CDD" id="cd06456">
    <property type="entry name" value="M3A_DCP"/>
    <property type="match status" value="1"/>
</dbReference>
<dbReference type="InterPro" id="IPR001567">
    <property type="entry name" value="Pept_M3A_M3B_dom"/>
</dbReference>
<comment type="catalytic activity">
    <reaction evidence="7">
        <text>Hydrolysis of oligopeptides, with broad specificity. Gly or Ala commonly occur as P1 or P1' residues, but more distant residues are also important, as is shown by the fact that Z-Gly-Pro-Gly-|-Gly-Pro-Ala is cleaved, but not Z-(Gly)(5).</text>
        <dbReference type="EC" id="3.4.24.70"/>
    </reaction>
</comment>
<evidence type="ECO:0000256" key="4">
    <source>
        <dbReference type="ARBA" id="ARBA00022801"/>
    </source>
</evidence>
<dbReference type="GO" id="GO:0046872">
    <property type="term" value="F:metal ion binding"/>
    <property type="evidence" value="ECO:0007669"/>
    <property type="project" value="UniProtKB-UniRule"/>
</dbReference>
<name>A0A1D1WAV1_RAMVA</name>
<dbReference type="OrthoDB" id="534666at2759"/>
<evidence type="ECO:0000256" key="6">
    <source>
        <dbReference type="ARBA" id="ARBA00023049"/>
    </source>
</evidence>
<dbReference type="InterPro" id="IPR024079">
    <property type="entry name" value="MetalloPept_cat_dom_sf"/>
</dbReference>
<keyword evidence="6 9" id="KW-0482">Metalloprotease</keyword>
<evidence type="ECO:0000256" key="9">
    <source>
        <dbReference type="RuleBase" id="RU003435"/>
    </source>
</evidence>
<dbReference type="Gene3D" id="1.10.1370.40">
    <property type="match status" value="1"/>
</dbReference>
<keyword evidence="5 9" id="KW-0862">Zinc</keyword>
<dbReference type="Pfam" id="PF01432">
    <property type="entry name" value="Peptidase_M3"/>
    <property type="match status" value="1"/>
</dbReference>
<accession>A0A1D1WAV1</accession>
<keyword evidence="2 9" id="KW-0645">Protease</keyword>
<gene>
    <name evidence="12" type="primary">RvY_19289-1</name>
    <name evidence="12" type="synonym">RvY_19289.1</name>
    <name evidence="12" type="ORF">RvY_19289</name>
</gene>
<dbReference type="AlphaFoldDB" id="A0A1D1WAV1"/>
<dbReference type="Pfam" id="PF19310">
    <property type="entry name" value="TOP_N"/>
    <property type="match status" value="1"/>
</dbReference>
<keyword evidence="13" id="KW-1185">Reference proteome</keyword>
<evidence type="ECO:0000256" key="7">
    <source>
        <dbReference type="ARBA" id="ARBA00024603"/>
    </source>
</evidence>
<dbReference type="Gene3D" id="3.40.390.10">
    <property type="entry name" value="Collagenase (Catalytic Domain)"/>
    <property type="match status" value="1"/>
</dbReference>
<dbReference type="GO" id="GO:0006508">
    <property type="term" value="P:proteolysis"/>
    <property type="evidence" value="ECO:0007669"/>
    <property type="project" value="UniProtKB-KW"/>
</dbReference>
<dbReference type="PANTHER" id="PTHR11804">
    <property type="entry name" value="PROTEASE M3 THIMET OLIGOPEPTIDASE-RELATED"/>
    <property type="match status" value="1"/>
</dbReference>
<evidence type="ECO:0000259" key="11">
    <source>
        <dbReference type="Pfam" id="PF19310"/>
    </source>
</evidence>
<feature type="domain" description="Oligopeptidase A N-terminal" evidence="11">
    <location>
        <begin position="87"/>
        <end position="195"/>
    </location>
</feature>
<sequence>MRFQYCWRLRMLEVKPLRSPRRTFFATLPAGNGYYILLPPVPADTPETNPLMRTSGPPQFDSIDEDHVLNGLGKTTINHETAFYRYEEDIQKMKTQRTFEAVFDPLDQLNHDLVHTFTTAKILSLVKSSPKLDNAIQQSQQGIARCRALPNGSQTVLRSIKEINNEQAHKLSEAQQRVLSRYLLEARLAGAELNSADSRLHQSIYASLEEKKDIFRSNLIRTSEKFSSALMDPTSMDEAPKNVIDLLLKTSSTYSVGPVVTLKPPVYHSFMKYCRDRRQRWNVWRAFVGRAGFGDASTNNSLVIEDIRQLRAKEAKLFGYENYAALSMETKMARSVADVMSAVSEMTIPSKAKCQTELSSLQSYASENGLQGELKMWDMAYWRRKQREALFRINDEEVRQYFPFETVFESMLRLAKDLFQVTIKKDTSKQFPVWHEDMQFYKIFDQDGAELSGFYLDPYARIGEKDSQARCELAQNRSKAANASPLAALIFSFLPPTNGKPSMLTYDEVSSLFQKFGTALQHLLTTVPYGDVSGVNNVEWDALNVCGATFRMFLNNPSVLKSLSKHAENGQQIPDDLIQRLYQSERHLSSLDLLSEMYFGVLDLSLYTKGDFWQDITKDVWRDFMPFALEKVDAHPCGFSHVFVGHYAAAYYSFLWSEMVAADVYSAFNDAGFGKTKEAAHMGRMFRDTFLSLGGSCHAAEVFRRFRGRQVSPQALLQFYNIV</sequence>
<keyword evidence="3 9" id="KW-0479">Metal-binding</keyword>
<dbReference type="STRING" id="947166.A0A1D1WAV1"/>
<dbReference type="InterPro" id="IPR034005">
    <property type="entry name" value="M3A_DCP"/>
</dbReference>